<dbReference type="Proteomes" id="UP000275925">
    <property type="component" value="Unassembled WGS sequence"/>
</dbReference>
<organism evidence="1 2">
    <name type="scientific">Candidatus Termititenax persephonae</name>
    <dbReference type="NCBI Taxonomy" id="2218525"/>
    <lineage>
        <taxon>Bacteria</taxon>
        <taxon>Bacillati</taxon>
        <taxon>Candidatus Margulisiibacteriota</taxon>
        <taxon>Candidatus Termititenacia</taxon>
        <taxon>Candidatus Termititenacales</taxon>
        <taxon>Candidatus Termititenacaceae</taxon>
        <taxon>Candidatus Termititenax</taxon>
    </lineage>
</organism>
<name>A0A388TIU1_9BACT</name>
<evidence type="ECO:0000313" key="1">
    <source>
        <dbReference type="EMBL" id="GBR76318.1"/>
    </source>
</evidence>
<proteinExistence type="predicted"/>
<accession>A0A388TIU1</accession>
<gene>
    <name evidence="1" type="ORF">NO2_0886</name>
</gene>
<comment type="caution">
    <text evidence="1">The sequence shown here is derived from an EMBL/GenBank/DDBJ whole genome shotgun (WGS) entry which is preliminary data.</text>
</comment>
<dbReference type="AlphaFoldDB" id="A0A388TIU1"/>
<keyword evidence="2" id="KW-1185">Reference proteome</keyword>
<protein>
    <submittedName>
        <fullName evidence="1">Uncharacterized protein</fullName>
    </submittedName>
</protein>
<evidence type="ECO:0000313" key="2">
    <source>
        <dbReference type="Proteomes" id="UP000275925"/>
    </source>
</evidence>
<dbReference type="EMBL" id="BGZO01000024">
    <property type="protein sequence ID" value="GBR76318.1"/>
    <property type="molecule type" value="Genomic_DNA"/>
</dbReference>
<reference evidence="1 2" key="1">
    <citation type="journal article" date="2019" name="ISME J.">
        <title>Genome analyses of uncultured TG2/ZB3 bacteria in 'Margulisbacteria' specifically attached to ectosymbiotic spirochetes of protists in the termite gut.</title>
        <authorList>
            <person name="Utami Y.D."/>
            <person name="Kuwahara H."/>
            <person name="Igai K."/>
            <person name="Murakami T."/>
            <person name="Sugaya K."/>
            <person name="Morikawa T."/>
            <person name="Nagura Y."/>
            <person name="Yuki M."/>
            <person name="Deevong P."/>
            <person name="Inoue T."/>
            <person name="Kihara K."/>
            <person name="Lo N."/>
            <person name="Yamada A."/>
            <person name="Ohkuma M."/>
            <person name="Hongoh Y."/>
        </authorList>
    </citation>
    <scope>NUCLEOTIDE SEQUENCE [LARGE SCALE GENOMIC DNA]</scope>
    <source>
        <strain evidence="1">NkOx7-02</strain>
    </source>
</reference>
<sequence length="150" mass="16535">MQPIIPRVVAVAGMLVSLLTKKAEKEDQPQSPPNEVIRAVKQEERLKCLDSLSAELRELTNKSDVNEIKKYIAAVNEKTSVPKQLPNGTKVDIAAGPGTQSTIRNSTFSLIDIKVNAQETINEKSLTATEVNDIIWETFHDVSSKIGSFF</sequence>